<dbReference type="PANTHER" id="PTHR38588:SF1">
    <property type="entry name" value="BLL0334 PROTEIN"/>
    <property type="match status" value="1"/>
</dbReference>
<dbReference type="InterPro" id="IPR010419">
    <property type="entry name" value="CO_DH_gsu"/>
</dbReference>
<sequence length="441" mass="43789">MEHEVHVPFPVGAVRAALAEAERGMRCVPGLTVEAAAGSPPGGTAIGDAAAGAATGGAGSEGCVDGVDGVGGVDGADEVVVRGRLRVRIGGSTVTYRGTLRLTAREPGFVIEADGTEARGTGTARMELTVVPREADPDGAESGTVLAFTGAASGQGRIAEFEEKQLRAAGRRLLDRFTESLADSLAADPPGDDNAPVIPAIPAPDAKTPDAKASDAKASAEAASGDSEASRARGGGEEASEEPPAPQEASGAAGENGAQDESPQAVQDEESGLSVFETEIPPPSLGRASDEDDPSGTDPSGTDPDAASGAASGAEQTPAGARDPFGDPLGDDVGSEAPTGLTRGAEIPAPGAPPAEAAHARRTMIGRSAEEVDHAPPRGRYAPVPPPAPTAPGATLRWAAPAAALAVAGGESYVSGLGRHPSRLGQVVRPGLVSKGDDPDH</sequence>
<dbReference type="AlphaFoldDB" id="A0A949JLW5"/>
<feature type="compositionally biased region" description="Low complexity" evidence="1">
    <location>
        <begin position="344"/>
        <end position="357"/>
    </location>
</feature>
<evidence type="ECO:0000313" key="2">
    <source>
        <dbReference type="EMBL" id="MBU7597511.1"/>
    </source>
</evidence>
<name>A0A949JLW5_9ACTN</name>
<proteinExistence type="predicted"/>
<keyword evidence="3" id="KW-1185">Reference proteome</keyword>
<dbReference type="RefSeq" id="WP_216814880.1">
    <property type="nucleotide sequence ID" value="NZ_JAELVF020000001.1"/>
</dbReference>
<dbReference type="PANTHER" id="PTHR38588">
    <property type="entry name" value="BLL0334 PROTEIN"/>
    <property type="match status" value="1"/>
</dbReference>
<feature type="region of interest" description="Disordered" evidence="1">
    <location>
        <begin position="184"/>
        <end position="394"/>
    </location>
</feature>
<evidence type="ECO:0000313" key="3">
    <source>
        <dbReference type="Proteomes" id="UP000694501"/>
    </source>
</evidence>
<feature type="compositionally biased region" description="Low complexity" evidence="1">
    <location>
        <begin position="216"/>
        <end position="227"/>
    </location>
</feature>
<accession>A0A949JLW5</accession>
<evidence type="ECO:0008006" key="4">
    <source>
        <dbReference type="Google" id="ProtNLM"/>
    </source>
</evidence>
<feature type="region of interest" description="Disordered" evidence="1">
    <location>
        <begin position="413"/>
        <end position="441"/>
    </location>
</feature>
<dbReference type="Proteomes" id="UP000694501">
    <property type="component" value="Unassembled WGS sequence"/>
</dbReference>
<feature type="compositionally biased region" description="Low complexity" evidence="1">
    <location>
        <begin position="192"/>
        <end position="206"/>
    </location>
</feature>
<reference evidence="2" key="1">
    <citation type="submission" date="2021-06" db="EMBL/GenBank/DDBJ databases">
        <title>Sequencing of actinobacteria type strains.</title>
        <authorList>
            <person name="Nguyen G.-S."/>
            <person name="Wentzel A."/>
        </authorList>
    </citation>
    <scope>NUCLEOTIDE SEQUENCE</scope>
    <source>
        <strain evidence="2">P38-E01</strain>
    </source>
</reference>
<organism evidence="2 3">
    <name type="scientific">Streptomyces tardus</name>
    <dbReference type="NCBI Taxonomy" id="2780544"/>
    <lineage>
        <taxon>Bacteria</taxon>
        <taxon>Bacillati</taxon>
        <taxon>Actinomycetota</taxon>
        <taxon>Actinomycetes</taxon>
        <taxon>Kitasatosporales</taxon>
        <taxon>Streptomycetaceae</taxon>
        <taxon>Streptomyces</taxon>
    </lineage>
</organism>
<protein>
    <recommendedName>
        <fullName evidence="4">Carbon monoxide dehydrogenase subunit G</fullName>
    </recommendedName>
</protein>
<dbReference type="EMBL" id="JAELVF020000001">
    <property type="protein sequence ID" value="MBU7597511.1"/>
    <property type="molecule type" value="Genomic_DNA"/>
</dbReference>
<gene>
    <name evidence="2" type="ORF">JGS22_007710</name>
</gene>
<evidence type="ECO:0000256" key="1">
    <source>
        <dbReference type="SAM" id="MobiDB-lite"/>
    </source>
</evidence>
<comment type="caution">
    <text evidence="2">The sequence shown here is derived from an EMBL/GenBank/DDBJ whole genome shotgun (WGS) entry which is preliminary data.</text>
</comment>